<sequence>MRLKEVAVEIFLSSIRSVHPENIIPQNLSLTDNLIKIKDYEFPLEGDLYVFGSGKASVEMAKAVEKILGDRIKEGVVVCNYTEKLEKIDVVEGSHPVPTEKSVKAGELLLERISALKENDTFIYLLSGGSSALIEKPIPPVTIQDLQKTTHLLLENSIPIDEINVVRKHLSLIKGGRLGEKTKGRGIVLVLSDVIGDDLFTIGSAPLYYDRSTYEDAYNILKKYNIFDKIPDSVKKVIQDGISGKIPDTPKSENPNIKHFIIGSNFIALNEAKRKAEESGYRSYIFTSLLKGEAREVAKVITGIGLEIKRSDNPVKKPVCILFGGETTVTVTGNGKGGRNQELVLSALKEIKDTNGIVLLSGGTDGIDGNSDAAGAVITADSYRKALSLDLNIDQYLENNDSYSFFKKTGDLIFTGKTGTNVMDIIVMIVEG</sequence>
<proteinExistence type="predicted"/>
<dbReference type="PANTHER" id="PTHR12227:SF0">
    <property type="entry name" value="GLYCERATE KINASE"/>
    <property type="match status" value="1"/>
</dbReference>
<feature type="domain" description="MOFRL" evidence="1">
    <location>
        <begin position="319"/>
        <end position="424"/>
    </location>
</feature>
<dbReference type="InterPro" id="IPR037035">
    <property type="entry name" value="GK-like_C_sf"/>
</dbReference>
<dbReference type="GO" id="GO:0008887">
    <property type="term" value="F:glycerate kinase activity"/>
    <property type="evidence" value="ECO:0007669"/>
    <property type="project" value="InterPro"/>
</dbReference>
<dbReference type="OrthoDB" id="9766552at2"/>
<dbReference type="FunFam" id="3.40.1480.10:FF:000003">
    <property type="entry name" value="D-glycerate 2-kinase"/>
    <property type="match status" value="1"/>
</dbReference>
<dbReference type="RefSeq" id="WP_012675354.1">
    <property type="nucleotide sequence ID" value="NC_012440.1"/>
</dbReference>
<evidence type="ECO:0000259" key="1">
    <source>
        <dbReference type="Pfam" id="PF05161"/>
    </source>
</evidence>
<gene>
    <name evidence="3" type="ordered locus">PERMA_1579</name>
</gene>
<dbReference type="InterPro" id="IPR039760">
    <property type="entry name" value="MOFRL_protein"/>
</dbReference>
<dbReference type="eggNOG" id="COG2379">
    <property type="taxonomic scope" value="Bacteria"/>
</dbReference>
<reference evidence="3 4" key="1">
    <citation type="journal article" date="2009" name="J. Bacteriol.">
        <title>Complete and draft genome sequences of six members of the Aquificales.</title>
        <authorList>
            <person name="Reysenbach A.L."/>
            <person name="Hamamura N."/>
            <person name="Podar M."/>
            <person name="Griffiths E."/>
            <person name="Ferreira S."/>
            <person name="Hochstein R."/>
            <person name="Heidelberg J."/>
            <person name="Johnson J."/>
            <person name="Mead D."/>
            <person name="Pohorille A."/>
            <person name="Sarmiento M."/>
            <person name="Schweighofer K."/>
            <person name="Seshadri R."/>
            <person name="Voytek M.A."/>
        </authorList>
    </citation>
    <scope>NUCLEOTIDE SEQUENCE [LARGE SCALE GENOMIC DNA]</scope>
    <source>
        <strain evidence="4">DSM 14350 / EX-H1</strain>
    </source>
</reference>
<dbReference type="HOGENOM" id="CLU_032279_1_1_0"/>
<evidence type="ECO:0000313" key="4">
    <source>
        <dbReference type="Proteomes" id="UP000001366"/>
    </source>
</evidence>
<name>C0QRQ0_PERMH</name>
<dbReference type="EMBL" id="CP001230">
    <property type="protein sequence ID" value="ACO03115.1"/>
    <property type="molecule type" value="Genomic_DNA"/>
</dbReference>
<dbReference type="SUPFAM" id="SSF82544">
    <property type="entry name" value="GckA/TtuD-like"/>
    <property type="match status" value="1"/>
</dbReference>
<dbReference type="Gene3D" id="3.40.50.10180">
    <property type="entry name" value="Glycerate kinase, MOFRL-like N-terminal domain"/>
    <property type="match status" value="1"/>
</dbReference>
<keyword evidence="3" id="KW-0560">Oxidoreductase</keyword>
<feature type="domain" description="MOFRL-associated" evidence="2">
    <location>
        <begin position="7"/>
        <end position="238"/>
    </location>
</feature>
<dbReference type="GO" id="GO:0005737">
    <property type="term" value="C:cytoplasm"/>
    <property type="evidence" value="ECO:0007669"/>
    <property type="project" value="TreeGrafter"/>
</dbReference>
<keyword evidence="3" id="KW-0670">Pyruvate</keyword>
<dbReference type="Pfam" id="PF05161">
    <property type="entry name" value="MOFRL"/>
    <property type="match status" value="1"/>
</dbReference>
<dbReference type="AlphaFoldDB" id="C0QRQ0"/>
<accession>C0QRQ0</accession>
<dbReference type="STRING" id="123214.PERMA_1579"/>
<protein>
    <submittedName>
        <fullName evidence="3">Putative hydroxypyruvate reductase</fullName>
        <ecNumber evidence="3">1.1.1.81</ecNumber>
    </submittedName>
</protein>
<dbReference type="Proteomes" id="UP000001366">
    <property type="component" value="Chromosome"/>
</dbReference>
<dbReference type="InterPro" id="IPR038614">
    <property type="entry name" value="GK_N_sf"/>
</dbReference>
<dbReference type="Gene3D" id="3.40.1480.10">
    <property type="entry name" value="MOFRL domain"/>
    <property type="match status" value="1"/>
</dbReference>
<dbReference type="PaxDb" id="123214-PERMA_1579"/>
<evidence type="ECO:0000313" key="3">
    <source>
        <dbReference type="EMBL" id="ACO03115.1"/>
    </source>
</evidence>
<dbReference type="GO" id="GO:0016618">
    <property type="term" value="F:hydroxypyruvate reductase [NAD(P)H] activity"/>
    <property type="evidence" value="ECO:0007669"/>
    <property type="project" value="UniProtKB-EC"/>
</dbReference>
<dbReference type="KEGG" id="pmx:PERMA_1579"/>
<organism evidence="3 4">
    <name type="scientific">Persephonella marina (strain DSM 14350 / EX-H1)</name>
    <dbReference type="NCBI Taxonomy" id="123214"/>
    <lineage>
        <taxon>Bacteria</taxon>
        <taxon>Pseudomonadati</taxon>
        <taxon>Aquificota</taxon>
        <taxon>Aquificia</taxon>
        <taxon>Aquificales</taxon>
        <taxon>Hydrogenothermaceae</taxon>
        <taxon>Persephonella</taxon>
    </lineage>
</organism>
<dbReference type="PANTHER" id="PTHR12227">
    <property type="entry name" value="GLYCERATE KINASE"/>
    <property type="match status" value="1"/>
</dbReference>
<dbReference type="InterPro" id="IPR007835">
    <property type="entry name" value="MOFRL"/>
</dbReference>
<dbReference type="EC" id="1.1.1.81" evidence="3"/>
<dbReference type="InterPro" id="IPR025286">
    <property type="entry name" value="MOFRL_assoc_dom"/>
</dbReference>
<keyword evidence="4" id="KW-1185">Reference proteome</keyword>
<evidence type="ECO:0000259" key="2">
    <source>
        <dbReference type="Pfam" id="PF13660"/>
    </source>
</evidence>
<dbReference type="Pfam" id="PF13660">
    <property type="entry name" value="DUF4147"/>
    <property type="match status" value="1"/>
</dbReference>